<dbReference type="Proteomes" id="UP000265845">
    <property type="component" value="Unassembled WGS sequence"/>
</dbReference>
<organism evidence="6 7">
    <name type="scientific">Henriciella algicola</name>
    <dbReference type="NCBI Taxonomy" id="1608422"/>
    <lineage>
        <taxon>Bacteria</taxon>
        <taxon>Pseudomonadati</taxon>
        <taxon>Pseudomonadota</taxon>
        <taxon>Alphaproteobacteria</taxon>
        <taxon>Hyphomonadales</taxon>
        <taxon>Hyphomonadaceae</taxon>
        <taxon>Henriciella</taxon>
    </lineage>
</organism>
<proteinExistence type="predicted"/>
<name>A0A399RNP5_9PROT</name>
<keyword evidence="3" id="KW-1133">Transmembrane helix</keyword>
<evidence type="ECO:0000259" key="5">
    <source>
        <dbReference type="Pfam" id="PF06803"/>
    </source>
</evidence>
<dbReference type="EMBL" id="QWGA01000003">
    <property type="protein sequence ID" value="RIJ31432.1"/>
    <property type="molecule type" value="Genomic_DNA"/>
</dbReference>
<comment type="caution">
    <text evidence="6">The sequence shown here is derived from an EMBL/GenBank/DDBJ whole genome shotgun (WGS) entry which is preliminary data.</text>
</comment>
<dbReference type="GO" id="GO:0012505">
    <property type="term" value="C:endomembrane system"/>
    <property type="evidence" value="ECO:0007669"/>
    <property type="project" value="UniProtKB-SubCell"/>
</dbReference>
<dbReference type="RefSeq" id="WP_119452927.1">
    <property type="nucleotide sequence ID" value="NZ_QWGA01000003.1"/>
</dbReference>
<evidence type="ECO:0000256" key="3">
    <source>
        <dbReference type="ARBA" id="ARBA00022989"/>
    </source>
</evidence>
<evidence type="ECO:0000256" key="2">
    <source>
        <dbReference type="ARBA" id="ARBA00022692"/>
    </source>
</evidence>
<dbReference type="AlphaFoldDB" id="A0A399RNP5"/>
<evidence type="ECO:0000313" key="7">
    <source>
        <dbReference type="Proteomes" id="UP000265845"/>
    </source>
</evidence>
<gene>
    <name evidence="6" type="ORF">D1222_04030</name>
</gene>
<sequence>MRHPTEIVIENGEDGPRALPLSLERDRRRTRKGFMPKLLRVAGRVPFADDLAAAYYAAVDPATPRKAKAVLFAALGYFVLPTDWVPDFVVGFGFADDATVLATALSIVGAQVRERHRRAARRLLDLPEPQNDDA</sequence>
<evidence type="ECO:0000313" key="6">
    <source>
        <dbReference type="EMBL" id="RIJ31432.1"/>
    </source>
</evidence>
<dbReference type="InterPro" id="IPR010652">
    <property type="entry name" value="DUF1232"/>
</dbReference>
<keyword evidence="7" id="KW-1185">Reference proteome</keyword>
<evidence type="ECO:0000256" key="4">
    <source>
        <dbReference type="ARBA" id="ARBA00023136"/>
    </source>
</evidence>
<reference evidence="6 7" key="1">
    <citation type="submission" date="2018-08" db="EMBL/GenBank/DDBJ databases">
        <title>Henriciella mobilis sp. nov., isolated from seawater.</title>
        <authorList>
            <person name="Cheng H."/>
            <person name="Wu Y.-H."/>
            <person name="Xu X.-W."/>
            <person name="Guo L.-L."/>
        </authorList>
    </citation>
    <scope>NUCLEOTIDE SEQUENCE [LARGE SCALE GENOMIC DNA]</scope>
    <source>
        <strain evidence="6 7">CCUG67844</strain>
    </source>
</reference>
<accession>A0A399RNP5</accession>
<keyword evidence="4" id="KW-0472">Membrane</keyword>
<keyword evidence="2" id="KW-0812">Transmembrane</keyword>
<dbReference type="OrthoDB" id="9813247at2"/>
<dbReference type="Pfam" id="PF06803">
    <property type="entry name" value="DUF1232"/>
    <property type="match status" value="1"/>
</dbReference>
<comment type="subcellular location">
    <subcellularLocation>
        <location evidence="1">Endomembrane system</location>
        <topology evidence="1">Multi-pass membrane protein</topology>
    </subcellularLocation>
</comment>
<feature type="domain" description="DUF1232" evidence="5">
    <location>
        <begin position="67"/>
        <end position="102"/>
    </location>
</feature>
<evidence type="ECO:0000256" key="1">
    <source>
        <dbReference type="ARBA" id="ARBA00004127"/>
    </source>
</evidence>
<protein>
    <submittedName>
        <fullName evidence="6">DUF1232 domain-containing protein</fullName>
    </submittedName>
</protein>